<dbReference type="Gene3D" id="1.10.287.2250">
    <property type="match status" value="1"/>
</dbReference>
<evidence type="ECO:0000313" key="4">
    <source>
        <dbReference type="Proteomes" id="UP000053660"/>
    </source>
</evidence>
<dbReference type="Pfam" id="PF08246">
    <property type="entry name" value="Inhibitor_I29"/>
    <property type="match status" value="1"/>
</dbReference>
<feature type="domain" description="Cathepsin propeptide inhibitor" evidence="2">
    <location>
        <begin position="90"/>
        <end position="146"/>
    </location>
</feature>
<reference evidence="3 4" key="1">
    <citation type="submission" date="2014-03" db="EMBL/GenBank/DDBJ databases">
        <title>Draft genome of the hookworm Oesophagostomum dentatum.</title>
        <authorList>
            <person name="Mitreva M."/>
        </authorList>
    </citation>
    <scope>NUCLEOTIDE SEQUENCE [LARGE SCALE GENOMIC DNA]</scope>
    <source>
        <strain evidence="3 4">OD-Hann</strain>
    </source>
</reference>
<dbReference type="SMART" id="SM00848">
    <property type="entry name" value="Inhibitor_I29"/>
    <property type="match status" value="1"/>
</dbReference>
<feature type="transmembrane region" description="Helical" evidence="1">
    <location>
        <begin position="39"/>
        <end position="67"/>
    </location>
</feature>
<dbReference type="EMBL" id="KN606539">
    <property type="protein sequence ID" value="KHJ79175.1"/>
    <property type="molecule type" value="Genomic_DNA"/>
</dbReference>
<dbReference type="InterPro" id="IPR013201">
    <property type="entry name" value="Prot_inhib_I29"/>
</dbReference>
<keyword evidence="4" id="KW-1185">Reference proteome</keyword>
<evidence type="ECO:0000313" key="3">
    <source>
        <dbReference type="EMBL" id="KHJ79175.1"/>
    </source>
</evidence>
<dbReference type="AlphaFoldDB" id="A0A0B1S7L4"/>
<evidence type="ECO:0000256" key="1">
    <source>
        <dbReference type="SAM" id="Phobius"/>
    </source>
</evidence>
<proteinExistence type="predicted"/>
<feature type="non-terminal residue" evidence="3">
    <location>
        <position position="148"/>
    </location>
</feature>
<name>A0A0B1S7L4_OESDE</name>
<evidence type="ECO:0000259" key="2">
    <source>
        <dbReference type="SMART" id="SM00848"/>
    </source>
</evidence>
<gene>
    <name evidence="3" type="ORF">OESDEN_21186</name>
</gene>
<dbReference type="OrthoDB" id="5875790at2759"/>
<keyword evidence="1" id="KW-0472">Membrane</keyword>
<protein>
    <submittedName>
        <fullName evidence="3">Cathepsin propeptide inhibitor domain protein</fullName>
    </submittedName>
</protein>
<accession>A0A0B1S7L4</accession>
<keyword evidence="1" id="KW-1133">Transmembrane helix</keyword>
<dbReference type="InterPro" id="IPR038765">
    <property type="entry name" value="Papain-like_cys_pep_sf"/>
</dbReference>
<dbReference type="Proteomes" id="UP000053660">
    <property type="component" value="Unassembled WGS sequence"/>
</dbReference>
<dbReference type="SUPFAM" id="SSF54001">
    <property type="entry name" value="Cysteine proteinases"/>
    <property type="match status" value="1"/>
</dbReference>
<sequence>MWPKWDKKSTHIDFQPLESPRVEIRAGSRVRFLEKLVDVAVILAQCLLVIAILFSLLKIFVIFHVGYLPAQNDQNSGTLGPAEPRLVAMFEDFMKSYNKAYVSVEEVNYRFSVFVKNVMYFEEEEKKNPGLDLDVTRFADWTEEEMRK</sequence>
<organism evidence="3 4">
    <name type="scientific">Oesophagostomum dentatum</name>
    <name type="common">Nodular worm</name>
    <dbReference type="NCBI Taxonomy" id="61180"/>
    <lineage>
        <taxon>Eukaryota</taxon>
        <taxon>Metazoa</taxon>
        <taxon>Ecdysozoa</taxon>
        <taxon>Nematoda</taxon>
        <taxon>Chromadorea</taxon>
        <taxon>Rhabditida</taxon>
        <taxon>Rhabditina</taxon>
        <taxon>Rhabditomorpha</taxon>
        <taxon>Strongyloidea</taxon>
        <taxon>Strongylidae</taxon>
        <taxon>Oesophagostomum</taxon>
    </lineage>
</organism>
<keyword evidence="1" id="KW-0812">Transmembrane</keyword>